<organism evidence="5 6">
    <name type="scientific">Tectimicrobiota bacterium</name>
    <dbReference type="NCBI Taxonomy" id="2528274"/>
    <lineage>
        <taxon>Bacteria</taxon>
        <taxon>Pseudomonadati</taxon>
        <taxon>Nitrospinota/Tectimicrobiota group</taxon>
        <taxon>Candidatus Tectimicrobiota</taxon>
    </lineage>
</organism>
<comment type="similarity">
    <text evidence="1">Belongs to the leucine-binding protein family.</text>
</comment>
<dbReference type="Gene3D" id="3.40.50.2300">
    <property type="match status" value="2"/>
</dbReference>
<evidence type="ECO:0000313" key="6">
    <source>
        <dbReference type="Proteomes" id="UP000752292"/>
    </source>
</evidence>
<name>A0A932ZW15_UNCTE</name>
<proteinExistence type="inferred from homology"/>
<dbReference type="PANTHER" id="PTHR30483">
    <property type="entry name" value="LEUCINE-SPECIFIC-BINDING PROTEIN"/>
    <property type="match status" value="1"/>
</dbReference>
<evidence type="ECO:0000259" key="4">
    <source>
        <dbReference type="Pfam" id="PF13458"/>
    </source>
</evidence>
<dbReference type="SUPFAM" id="SSF53822">
    <property type="entry name" value="Periplasmic binding protein-like I"/>
    <property type="match status" value="1"/>
</dbReference>
<evidence type="ECO:0000313" key="5">
    <source>
        <dbReference type="EMBL" id="MBI4252499.1"/>
    </source>
</evidence>
<dbReference type="EMBL" id="JACQRX010000374">
    <property type="protein sequence ID" value="MBI4252499.1"/>
    <property type="molecule type" value="Genomic_DNA"/>
</dbReference>
<keyword evidence="2 3" id="KW-0732">Signal</keyword>
<feature type="signal peptide" evidence="3">
    <location>
        <begin position="1"/>
        <end position="26"/>
    </location>
</feature>
<protein>
    <submittedName>
        <fullName evidence="5">Amino acid ABC transporter substrate-binding protein</fullName>
    </submittedName>
</protein>
<dbReference type="CDD" id="cd06338">
    <property type="entry name" value="PBP1_ABC_ligand_binding-like"/>
    <property type="match status" value="1"/>
</dbReference>
<gene>
    <name evidence="5" type="ORF">HY618_08575</name>
</gene>
<accession>A0A932ZW15</accession>
<dbReference type="Pfam" id="PF13458">
    <property type="entry name" value="Peripla_BP_6"/>
    <property type="match status" value="1"/>
</dbReference>
<dbReference type="PANTHER" id="PTHR30483:SF37">
    <property type="entry name" value="ABC TRANSPORTER SUBSTRATE-BINDING PROTEIN"/>
    <property type="match status" value="1"/>
</dbReference>
<evidence type="ECO:0000256" key="1">
    <source>
        <dbReference type="ARBA" id="ARBA00010062"/>
    </source>
</evidence>
<feature type="chain" id="PRO_5037336069" evidence="3">
    <location>
        <begin position="27"/>
        <end position="398"/>
    </location>
</feature>
<dbReference type="InterPro" id="IPR028081">
    <property type="entry name" value="Leu-bd"/>
</dbReference>
<evidence type="ECO:0000256" key="3">
    <source>
        <dbReference type="SAM" id="SignalP"/>
    </source>
</evidence>
<reference evidence="5" key="1">
    <citation type="submission" date="2020-07" db="EMBL/GenBank/DDBJ databases">
        <title>Huge and variable diversity of episymbiotic CPR bacteria and DPANN archaea in groundwater ecosystems.</title>
        <authorList>
            <person name="He C.Y."/>
            <person name="Keren R."/>
            <person name="Whittaker M."/>
            <person name="Farag I.F."/>
            <person name="Doudna J."/>
            <person name="Cate J.H.D."/>
            <person name="Banfield J.F."/>
        </authorList>
    </citation>
    <scope>NUCLEOTIDE SEQUENCE</scope>
    <source>
        <strain evidence="5">NC_groundwater_1370_Ag_S-0.2um_69_93</strain>
    </source>
</reference>
<dbReference type="Proteomes" id="UP000752292">
    <property type="component" value="Unassembled WGS sequence"/>
</dbReference>
<comment type="caution">
    <text evidence="5">The sequence shown here is derived from an EMBL/GenBank/DDBJ whole genome shotgun (WGS) entry which is preliminary data.</text>
</comment>
<feature type="domain" description="Leucine-binding protein" evidence="4">
    <location>
        <begin position="30"/>
        <end position="354"/>
    </location>
</feature>
<dbReference type="InterPro" id="IPR028082">
    <property type="entry name" value="Peripla_BP_I"/>
</dbReference>
<dbReference type="AlphaFoldDB" id="A0A932ZW15"/>
<dbReference type="InterPro" id="IPR051010">
    <property type="entry name" value="BCAA_transport"/>
</dbReference>
<sequence>MKNLKGFMTAAAVAAAMLAFPAGAWAAQEVVVGGAISLTGRYSEPAGRLKDGRTLWVEEVNARGGLLGRKVRLVLRDDRSDPSTAVKLYERLLTQEKVDLCVAPYSSPITEATASITERYKCPIVADGAATRSIWKKGRKYIFGLVGPSDDYLRGAVEIAAKNGYKRIAIVNEDSLFSKAAANGAAMYAKKHGLQVVLKEEYPRTQTDFRPLLLKVKALNADALLGGSYFVDAAAITRQLKELNINLKIWAATVGPGLPRFTKDLGPLAEYVLGSTQWEPVPALGYPGIKEFIERFEKRFGYKPNYHAAQGYAAGLILEAAVKKAGKLDREALREQLTKLDIMTPYGRYKVGSDGFNSGKGLLLFQILKGERRLVWPDESREVAPVVPLPAWDKRPTM</sequence>
<evidence type="ECO:0000256" key="2">
    <source>
        <dbReference type="ARBA" id="ARBA00022729"/>
    </source>
</evidence>